<dbReference type="CDD" id="cd08774">
    <property type="entry name" value="14-3-3"/>
    <property type="match status" value="1"/>
</dbReference>
<comment type="similarity">
    <text evidence="1">Belongs to the 14-3-3 family.</text>
</comment>
<reference evidence="4" key="1">
    <citation type="journal article" date="2014" name="Nat. Commun.">
        <title>The emerging biofuel crop Camelina sativa retains a highly undifferentiated hexaploid genome structure.</title>
        <authorList>
            <person name="Kagale S."/>
            <person name="Koh C."/>
            <person name="Nixon J."/>
            <person name="Bollina V."/>
            <person name="Clarke W.E."/>
            <person name="Tuteja R."/>
            <person name="Spillane C."/>
            <person name="Robinson S.J."/>
            <person name="Links M.G."/>
            <person name="Clarke C."/>
            <person name="Higgins E.E."/>
            <person name="Huebert T."/>
            <person name="Sharpe A.G."/>
            <person name="Parkin I.A."/>
        </authorList>
    </citation>
    <scope>NUCLEOTIDE SEQUENCE [LARGE SCALE GENOMIC DNA]</scope>
    <source>
        <strain evidence="4">cv. DH55</strain>
    </source>
</reference>
<dbReference type="PRINTS" id="PR00305">
    <property type="entry name" value="1433ZETA"/>
</dbReference>
<dbReference type="InterPro" id="IPR023410">
    <property type="entry name" value="14-3-3_domain"/>
</dbReference>
<evidence type="ECO:0000313" key="4">
    <source>
        <dbReference type="Proteomes" id="UP000694864"/>
    </source>
</evidence>
<protein>
    <submittedName>
        <fullName evidence="5">14-3-3-like protein GF14 epsilon</fullName>
    </submittedName>
</protein>
<dbReference type="RefSeq" id="XP_010428944.1">
    <property type="nucleotide sequence ID" value="XM_010430642.2"/>
</dbReference>
<dbReference type="PANTHER" id="PTHR18860">
    <property type="entry name" value="14-3-3 PROTEIN"/>
    <property type="match status" value="1"/>
</dbReference>
<dbReference type="GeneID" id="104713503"/>
<keyword evidence="2" id="KW-0175">Coiled coil</keyword>
<dbReference type="InterPro" id="IPR036815">
    <property type="entry name" value="14-3-3_dom_sf"/>
</dbReference>
<accession>A0ABM0TNI2</accession>
<evidence type="ECO:0000256" key="1">
    <source>
        <dbReference type="ARBA" id="ARBA00006141"/>
    </source>
</evidence>
<evidence type="ECO:0000313" key="5">
    <source>
        <dbReference type="RefSeq" id="XP_010428944.1"/>
    </source>
</evidence>
<dbReference type="SUPFAM" id="SSF48445">
    <property type="entry name" value="14-3-3 protein"/>
    <property type="match status" value="1"/>
</dbReference>
<dbReference type="Proteomes" id="UP000694864">
    <property type="component" value="Chromosome 9"/>
</dbReference>
<name>A0ABM0TNI2_CAMSA</name>
<evidence type="ECO:0000256" key="2">
    <source>
        <dbReference type="SAM" id="Coils"/>
    </source>
</evidence>
<evidence type="ECO:0000259" key="3">
    <source>
        <dbReference type="SMART" id="SM00101"/>
    </source>
</evidence>
<dbReference type="PIRSF" id="PIRSF000868">
    <property type="entry name" value="14-3-3"/>
    <property type="match status" value="1"/>
</dbReference>
<feature type="domain" description="14-3-3" evidence="3">
    <location>
        <begin position="5"/>
        <end position="247"/>
    </location>
</feature>
<gene>
    <name evidence="5" type="primary">LOC104713503</name>
</gene>
<dbReference type="Pfam" id="PF00244">
    <property type="entry name" value="14-3-3"/>
    <property type="match status" value="1"/>
</dbReference>
<dbReference type="InterPro" id="IPR000308">
    <property type="entry name" value="14-3-3"/>
</dbReference>
<dbReference type="Gene3D" id="1.20.190.20">
    <property type="entry name" value="14-3-3 domain"/>
    <property type="match status" value="1"/>
</dbReference>
<dbReference type="SMART" id="SM00101">
    <property type="entry name" value="14_3_3"/>
    <property type="match status" value="1"/>
</dbReference>
<keyword evidence="4" id="KW-1185">Reference proteome</keyword>
<feature type="coiled-coil region" evidence="2">
    <location>
        <begin position="186"/>
        <end position="213"/>
    </location>
</feature>
<reference evidence="5" key="2">
    <citation type="submission" date="2025-08" db="UniProtKB">
        <authorList>
            <consortium name="RefSeq"/>
        </authorList>
    </citation>
    <scope>IDENTIFICATION</scope>
    <source>
        <tissue evidence="5">Leaf</tissue>
    </source>
</reference>
<organism evidence="4 5">
    <name type="scientific">Camelina sativa</name>
    <name type="common">False flax</name>
    <name type="synonym">Myagrum sativum</name>
    <dbReference type="NCBI Taxonomy" id="90675"/>
    <lineage>
        <taxon>Eukaryota</taxon>
        <taxon>Viridiplantae</taxon>
        <taxon>Streptophyta</taxon>
        <taxon>Embryophyta</taxon>
        <taxon>Tracheophyta</taxon>
        <taxon>Spermatophyta</taxon>
        <taxon>Magnoliopsida</taxon>
        <taxon>eudicotyledons</taxon>
        <taxon>Gunneridae</taxon>
        <taxon>Pentapetalae</taxon>
        <taxon>rosids</taxon>
        <taxon>malvids</taxon>
        <taxon>Brassicales</taxon>
        <taxon>Brassicaceae</taxon>
        <taxon>Camelineae</taxon>
        <taxon>Camelina</taxon>
    </lineage>
</organism>
<sequence length="253" mass="29327">MENEREKLVYLAKLACQTERYDDTIKSMRKVCEYDIELSKEEIDLLTTGYKEVMLTKRHSLKVISTIGEMEDLKGNEQKVKLIKGKQEMVKDEFFNVCNDILFLIDAHLIPSTTNVESIIFFHRMKGDYYRYMTEFGSDAERKETADNSLEAYKVAMEMAENSLAPTNLVRLGLALNFSVFSYDILNATERAYKLAKQAYDEAVAELDGLDDKQKDKEMKIIINMLKYNLSVWTSDHDHDEHDSGIPKNKKDE</sequence>
<proteinExistence type="inferred from homology"/>